<dbReference type="InterPro" id="IPR014718">
    <property type="entry name" value="GH-type_carb-bd"/>
</dbReference>
<dbReference type="EMBL" id="JACDTY010000038">
    <property type="protein sequence ID" value="MBA1145226.1"/>
    <property type="molecule type" value="Genomic_DNA"/>
</dbReference>
<dbReference type="InterPro" id="IPR008183">
    <property type="entry name" value="Aldose_1/G6P_1-epimerase"/>
</dbReference>
<proteinExistence type="predicted"/>
<dbReference type="Pfam" id="PF01263">
    <property type="entry name" value="Aldose_epim"/>
    <property type="match status" value="1"/>
</dbReference>
<dbReference type="CDD" id="cd09021">
    <property type="entry name" value="Aldose_epim_Ec_YphB"/>
    <property type="match status" value="1"/>
</dbReference>
<dbReference type="RefSeq" id="WP_181062125.1">
    <property type="nucleotide sequence ID" value="NZ_JACDTY010000038.1"/>
</dbReference>
<dbReference type="GO" id="GO:0005975">
    <property type="term" value="P:carbohydrate metabolic process"/>
    <property type="evidence" value="ECO:0007669"/>
    <property type="project" value="InterPro"/>
</dbReference>
<evidence type="ECO:0000313" key="2">
    <source>
        <dbReference type="Proteomes" id="UP000558284"/>
    </source>
</evidence>
<dbReference type="InterPro" id="IPR011013">
    <property type="entry name" value="Gal_mutarotase_sf_dom"/>
</dbReference>
<dbReference type="AlphaFoldDB" id="A0A838BFC5"/>
<protein>
    <submittedName>
        <fullName evidence="1">Aldose 1-epimerase</fullName>
    </submittedName>
</protein>
<dbReference type="GO" id="GO:0016853">
    <property type="term" value="F:isomerase activity"/>
    <property type="evidence" value="ECO:0007669"/>
    <property type="project" value="InterPro"/>
</dbReference>
<dbReference type="Gene3D" id="2.70.98.10">
    <property type="match status" value="1"/>
</dbReference>
<accession>A0A838BFC5</accession>
<dbReference type="GO" id="GO:0030246">
    <property type="term" value="F:carbohydrate binding"/>
    <property type="evidence" value="ECO:0007669"/>
    <property type="project" value="InterPro"/>
</dbReference>
<reference evidence="1 2" key="1">
    <citation type="submission" date="2020-07" db="EMBL/GenBank/DDBJ databases">
        <title>Definition of the novel symbiovar canariense within Mesorhizobium novociceri, a new species of genus Mesorhizobium nodulating Cicer canariense in the Caldera de Taburiente National Park (La Palma, Canary Islands).</title>
        <authorList>
            <person name="Leon-Barrios M."/>
            <person name="Perez-Yepez J."/>
            <person name="Flores-Felix J.D."/>
            <person name="Ramirez-Baena M.H."/>
            <person name="Pulido-Suarez L."/>
            <person name="Igual J.M."/>
            <person name="Velazquez E."/>
            <person name="Peix A."/>
        </authorList>
    </citation>
    <scope>NUCLEOTIDE SEQUENCE [LARGE SCALE GENOMIC DNA]</scope>
    <source>
        <strain evidence="1 2">CCANP35</strain>
    </source>
</reference>
<dbReference type="SUPFAM" id="SSF74650">
    <property type="entry name" value="Galactose mutarotase-like"/>
    <property type="match status" value="1"/>
</dbReference>
<organism evidence="1 2">
    <name type="scientific">Mesorhizobium neociceri</name>
    <dbReference type="NCBI Taxonomy" id="1307853"/>
    <lineage>
        <taxon>Bacteria</taxon>
        <taxon>Pseudomonadati</taxon>
        <taxon>Pseudomonadota</taxon>
        <taxon>Alphaproteobacteria</taxon>
        <taxon>Hyphomicrobiales</taxon>
        <taxon>Phyllobacteriaceae</taxon>
        <taxon>Mesorhizobium</taxon>
    </lineage>
</organism>
<evidence type="ECO:0000313" key="1">
    <source>
        <dbReference type="EMBL" id="MBA1145226.1"/>
    </source>
</evidence>
<name>A0A838BFC5_9HYPH</name>
<keyword evidence="2" id="KW-1185">Reference proteome</keyword>
<dbReference type="Proteomes" id="UP000558284">
    <property type="component" value="Unassembled WGS sequence"/>
</dbReference>
<gene>
    <name evidence="1" type="ORF">H0241_34240</name>
</gene>
<comment type="caution">
    <text evidence="1">The sequence shown here is derived from an EMBL/GenBank/DDBJ whole genome shotgun (WGS) entry which is preliminary data.</text>
</comment>
<sequence>MAGLLELRDGRARLVLAPQKGAAIARFDALVSGAPVPLLRAGDGTGASGCQVLVPWSNRISGGGFEFDGRFHAVAPNVPGEAFPIHGDGFQRQWRIASYSATEAELILDAGGIGPYRYTARVAYALHDGALDATLTVENRAGIRLPYGLGFHPWFPRSAATTLEAKAARVWLEDKRHLPIGVAPVADYPAWNFSSSSLLPRSWVNNAFDGWDRRARITRPEDNITISLTASPSLDVFILYSPSQDADFFCFEPVSHAVDAHHGEGLTSLEHGAMLSANMRLDWNSTASR</sequence>